<dbReference type="AlphaFoldDB" id="A0A4Q2JZI7"/>
<dbReference type="GO" id="GO:0004674">
    <property type="term" value="F:protein serine/threonine kinase activity"/>
    <property type="evidence" value="ECO:0007669"/>
    <property type="project" value="UniProtKB-KW"/>
</dbReference>
<dbReference type="InterPro" id="IPR008266">
    <property type="entry name" value="Tyr_kinase_AS"/>
</dbReference>
<dbReference type="SMART" id="SM00220">
    <property type="entry name" value="S_TKc"/>
    <property type="match status" value="1"/>
</dbReference>
<dbReference type="EC" id="2.7.11.1" evidence="1"/>
<dbReference type="Gene3D" id="1.10.510.10">
    <property type="entry name" value="Transferase(Phosphotransferase) domain 1"/>
    <property type="match status" value="1"/>
</dbReference>
<keyword evidence="10" id="KW-1185">Reference proteome</keyword>
<dbReference type="InterPro" id="IPR011009">
    <property type="entry name" value="Kinase-like_dom_sf"/>
</dbReference>
<evidence type="ECO:0000313" key="9">
    <source>
        <dbReference type="EMBL" id="RXZ54499.1"/>
    </source>
</evidence>
<evidence type="ECO:0000313" key="10">
    <source>
        <dbReference type="Proteomes" id="UP000293345"/>
    </source>
</evidence>
<dbReference type="Proteomes" id="UP000293345">
    <property type="component" value="Unassembled WGS sequence"/>
</dbReference>
<reference evidence="9 10" key="1">
    <citation type="submission" date="2019-01" db="EMBL/GenBank/DDBJ databases">
        <title>Senegalimassilia sp. nov. KGMB04484 isolated human feces.</title>
        <authorList>
            <person name="Han K.-I."/>
            <person name="Kim J.-S."/>
            <person name="Lee K.C."/>
            <person name="Suh M.K."/>
            <person name="Eom M.K."/>
            <person name="Lee J.H."/>
            <person name="Park S.-H."/>
            <person name="Kang S.W."/>
            <person name="Park J.-E."/>
            <person name="Oh B.S."/>
            <person name="Yu S.Y."/>
            <person name="Choi S.-H."/>
            <person name="Lee D.H."/>
            <person name="Yoon H."/>
            <person name="Kim B.-Y."/>
            <person name="Lee J.H."/>
            <person name="Lee J.-S."/>
        </authorList>
    </citation>
    <scope>NUCLEOTIDE SEQUENCE [LARGE SCALE GENOMIC DNA]</scope>
    <source>
        <strain evidence="9 10">KGMB04484</strain>
    </source>
</reference>
<keyword evidence="5" id="KW-0418">Kinase</keyword>
<keyword evidence="7" id="KW-0812">Transmembrane</keyword>
<dbReference type="PANTHER" id="PTHR43289">
    <property type="entry name" value="MITOGEN-ACTIVATED PROTEIN KINASE KINASE KINASE 20-RELATED"/>
    <property type="match status" value="1"/>
</dbReference>
<dbReference type="OrthoDB" id="5150322at2"/>
<evidence type="ECO:0000256" key="7">
    <source>
        <dbReference type="SAM" id="Phobius"/>
    </source>
</evidence>
<accession>A0A4Q2JZI7</accession>
<evidence type="ECO:0000256" key="1">
    <source>
        <dbReference type="ARBA" id="ARBA00012513"/>
    </source>
</evidence>
<keyword evidence="7" id="KW-1133">Transmembrane helix</keyword>
<dbReference type="SUPFAM" id="SSF56112">
    <property type="entry name" value="Protein kinase-like (PK-like)"/>
    <property type="match status" value="1"/>
</dbReference>
<dbReference type="PANTHER" id="PTHR43289:SF6">
    <property type="entry name" value="SERINE_THREONINE-PROTEIN KINASE NEKL-3"/>
    <property type="match status" value="1"/>
</dbReference>
<feature type="transmembrane region" description="Helical" evidence="7">
    <location>
        <begin position="447"/>
        <end position="468"/>
    </location>
</feature>
<proteinExistence type="predicted"/>
<dbReference type="Pfam" id="PF00069">
    <property type="entry name" value="Pkinase"/>
    <property type="match status" value="1"/>
</dbReference>
<evidence type="ECO:0000256" key="6">
    <source>
        <dbReference type="ARBA" id="ARBA00022840"/>
    </source>
</evidence>
<keyword evidence="6" id="KW-0067">ATP-binding</keyword>
<dbReference type="GO" id="GO:0005524">
    <property type="term" value="F:ATP binding"/>
    <property type="evidence" value="ECO:0007669"/>
    <property type="project" value="UniProtKB-KW"/>
</dbReference>
<keyword evidence="2" id="KW-0723">Serine/threonine-protein kinase</keyword>
<dbReference type="RefSeq" id="WP_129424929.1">
    <property type="nucleotide sequence ID" value="NZ_SDPW01000001.1"/>
</dbReference>
<evidence type="ECO:0000256" key="3">
    <source>
        <dbReference type="ARBA" id="ARBA00022679"/>
    </source>
</evidence>
<keyword evidence="3" id="KW-0808">Transferase</keyword>
<evidence type="ECO:0000256" key="5">
    <source>
        <dbReference type="ARBA" id="ARBA00022777"/>
    </source>
</evidence>
<sequence>MSGWSGNASGRNARTGSLAVASAAPAMRVARVEGFEAPFVLADADRAAYRRRFVTLFVLEGEGHSGGTGRVEHARNAQGEHVALKLLADPQRHGAESDEEHARRVRAARAAFEREYECHAKLSGLKGFPRLFGRGQVAGVPCIVMEWVEGVTLDRVRRTLAVDGAGRVSPLVAAHIGRDLFDLVARMGFVEGGFVHRDISPRNVMVRTSRLSLAQQVEEGVFDLYLIDFGSSADVDVATSFTRENAVFRGATADYAPPEMLSDDIPGLDELRKSSAIDVYAAASVVYRLASGHAPYELHGLSDDGRPLSPYRAKMAAAAPPAVMAHEDADALVDVLAREPEVAVAVQQAQDKLPAPASVAEAADALTFVDRMFAEVLADCLAREQADRPAAAAVREALSSFSVHYAENVERSLSGKPLVPCVPGGLIGGFPDAPNGALSLVRITAKCVAAVALAAVAISAGVLVNGAAASFSLGGAFWEGAVPGVAVTAALAVPALAGLALRAGGSRTRAGFLRGTAGVAVAGAAGFKLLGCLQFQLAQKADGLAAALVAAMAAGWFVLVADYALNVALPQVKRLRALPDGGPALDGAALAAARAAALEAAARDAAEADVEPEYEIDDAQLGAGGAQASEGA</sequence>
<feature type="transmembrane region" description="Helical" evidence="7">
    <location>
        <begin position="513"/>
        <end position="537"/>
    </location>
</feature>
<dbReference type="PROSITE" id="PS00109">
    <property type="entry name" value="PROTEIN_KINASE_TYR"/>
    <property type="match status" value="1"/>
</dbReference>
<organism evidence="9 10">
    <name type="scientific">Senegalimassilia faecalis</name>
    <dbReference type="NCBI Taxonomy" id="2509433"/>
    <lineage>
        <taxon>Bacteria</taxon>
        <taxon>Bacillati</taxon>
        <taxon>Actinomycetota</taxon>
        <taxon>Coriobacteriia</taxon>
        <taxon>Coriobacteriales</taxon>
        <taxon>Coriobacteriaceae</taxon>
        <taxon>Senegalimassilia</taxon>
    </lineage>
</organism>
<comment type="caution">
    <text evidence="9">The sequence shown here is derived from an EMBL/GenBank/DDBJ whole genome shotgun (WGS) entry which is preliminary data.</text>
</comment>
<name>A0A4Q2JZI7_9ACTN</name>
<protein>
    <recommendedName>
        <fullName evidence="1">non-specific serine/threonine protein kinase</fullName>
        <ecNumber evidence="1">2.7.11.1</ecNumber>
    </recommendedName>
</protein>
<evidence type="ECO:0000256" key="2">
    <source>
        <dbReference type="ARBA" id="ARBA00022527"/>
    </source>
</evidence>
<evidence type="ECO:0000256" key="4">
    <source>
        <dbReference type="ARBA" id="ARBA00022741"/>
    </source>
</evidence>
<dbReference type="PROSITE" id="PS50011">
    <property type="entry name" value="PROTEIN_KINASE_DOM"/>
    <property type="match status" value="1"/>
</dbReference>
<dbReference type="InterPro" id="IPR000719">
    <property type="entry name" value="Prot_kinase_dom"/>
</dbReference>
<feature type="transmembrane region" description="Helical" evidence="7">
    <location>
        <begin position="543"/>
        <end position="565"/>
    </location>
</feature>
<evidence type="ECO:0000259" key="8">
    <source>
        <dbReference type="PROSITE" id="PS50011"/>
    </source>
</evidence>
<feature type="transmembrane region" description="Helical" evidence="7">
    <location>
        <begin position="480"/>
        <end position="501"/>
    </location>
</feature>
<feature type="domain" description="Protein kinase" evidence="8">
    <location>
        <begin position="57"/>
        <end position="402"/>
    </location>
</feature>
<keyword evidence="4" id="KW-0547">Nucleotide-binding</keyword>
<dbReference type="EMBL" id="SDPW01000001">
    <property type="protein sequence ID" value="RXZ54499.1"/>
    <property type="molecule type" value="Genomic_DNA"/>
</dbReference>
<keyword evidence="7" id="KW-0472">Membrane</keyword>
<gene>
    <name evidence="9" type="ORF">ET524_08420</name>
</gene>